<keyword evidence="2" id="KW-0732">Signal</keyword>
<dbReference type="EMBL" id="JAXIOK010000019">
    <property type="protein sequence ID" value="KAK4748490.1"/>
    <property type="molecule type" value="Genomic_DNA"/>
</dbReference>
<protein>
    <submittedName>
        <fullName evidence="3">Uncharacterized protein</fullName>
    </submittedName>
</protein>
<evidence type="ECO:0000313" key="4">
    <source>
        <dbReference type="Proteomes" id="UP001345219"/>
    </source>
</evidence>
<reference evidence="3 4" key="1">
    <citation type="journal article" date="2023" name="Hortic Res">
        <title>Pangenome of water caltrop reveals structural variations and asymmetric subgenome divergence after allopolyploidization.</title>
        <authorList>
            <person name="Zhang X."/>
            <person name="Chen Y."/>
            <person name="Wang L."/>
            <person name="Yuan Y."/>
            <person name="Fang M."/>
            <person name="Shi L."/>
            <person name="Lu R."/>
            <person name="Comes H.P."/>
            <person name="Ma Y."/>
            <person name="Chen Y."/>
            <person name="Huang G."/>
            <person name="Zhou Y."/>
            <person name="Zheng Z."/>
            <person name="Qiu Y."/>
        </authorList>
    </citation>
    <scope>NUCLEOTIDE SEQUENCE [LARGE SCALE GENOMIC DNA]</scope>
    <source>
        <tissue evidence="3">Roots</tissue>
    </source>
</reference>
<dbReference type="Proteomes" id="UP001345219">
    <property type="component" value="Chromosome 12"/>
</dbReference>
<proteinExistence type="predicted"/>
<feature type="chain" id="PRO_5043025124" evidence="2">
    <location>
        <begin position="25"/>
        <end position="61"/>
    </location>
</feature>
<sequence length="61" mass="6181">MATSARFLLVHTLVAAICSETSSAQTISNVPMSCLIACKSASTQSNPPSSTASCFSALSQA</sequence>
<name>A0AAN7GL34_9MYRT</name>
<accession>A0AAN7GL34</accession>
<keyword evidence="4" id="KW-1185">Reference proteome</keyword>
<organism evidence="3 4">
    <name type="scientific">Trapa incisa</name>
    <dbReference type="NCBI Taxonomy" id="236973"/>
    <lineage>
        <taxon>Eukaryota</taxon>
        <taxon>Viridiplantae</taxon>
        <taxon>Streptophyta</taxon>
        <taxon>Embryophyta</taxon>
        <taxon>Tracheophyta</taxon>
        <taxon>Spermatophyta</taxon>
        <taxon>Magnoliopsida</taxon>
        <taxon>eudicotyledons</taxon>
        <taxon>Gunneridae</taxon>
        <taxon>Pentapetalae</taxon>
        <taxon>rosids</taxon>
        <taxon>malvids</taxon>
        <taxon>Myrtales</taxon>
        <taxon>Lythraceae</taxon>
        <taxon>Trapa</taxon>
    </lineage>
</organism>
<evidence type="ECO:0000256" key="2">
    <source>
        <dbReference type="SAM" id="SignalP"/>
    </source>
</evidence>
<dbReference type="AlphaFoldDB" id="A0AAN7GL34"/>
<feature type="region of interest" description="Disordered" evidence="1">
    <location>
        <begin position="41"/>
        <end position="61"/>
    </location>
</feature>
<evidence type="ECO:0000256" key="1">
    <source>
        <dbReference type="SAM" id="MobiDB-lite"/>
    </source>
</evidence>
<gene>
    <name evidence="3" type="ORF">SAY87_015076</name>
</gene>
<comment type="caution">
    <text evidence="3">The sequence shown here is derived from an EMBL/GenBank/DDBJ whole genome shotgun (WGS) entry which is preliminary data.</text>
</comment>
<evidence type="ECO:0000313" key="3">
    <source>
        <dbReference type="EMBL" id="KAK4748490.1"/>
    </source>
</evidence>
<feature type="signal peptide" evidence="2">
    <location>
        <begin position="1"/>
        <end position="24"/>
    </location>
</feature>